<reference evidence="2" key="1">
    <citation type="submission" date="2013-10" db="EMBL/GenBank/DDBJ databases">
        <title>Genomic analysis of the causative agents of coccidiosis in chickens.</title>
        <authorList>
            <person name="Reid A.J."/>
            <person name="Blake D."/>
            <person name="Billington K."/>
            <person name="Browne H."/>
            <person name="Dunn M."/>
            <person name="Hung S."/>
            <person name="Kawahara F."/>
            <person name="Miranda-Saavedra D."/>
            <person name="Mourier T."/>
            <person name="Nagra H."/>
            <person name="Otto T.D."/>
            <person name="Rawlings N."/>
            <person name="Sanchez A."/>
            <person name="Sanders M."/>
            <person name="Subramaniam C."/>
            <person name="Tay Y."/>
            <person name="Dear P."/>
            <person name="Doerig C."/>
            <person name="Gruber A."/>
            <person name="Parkinson J."/>
            <person name="Shirley M."/>
            <person name="Wan K.L."/>
            <person name="Berriman M."/>
            <person name="Tomley F."/>
            <person name="Pain A."/>
        </authorList>
    </citation>
    <scope>NUCLEOTIDE SEQUENCE [LARGE SCALE GENOMIC DNA]</scope>
    <source>
        <strain evidence="2">Houghton</strain>
    </source>
</reference>
<dbReference type="Pfam" id="PF11054">
    <property type="entry name" value="Surface_antigen"/>
    <property type="match status" value="1"/>
</dbReference>
<dbReference type="OrthoDB" id="346254at2759"/>
<evidence type="ECO:0000256" key="1">
    <source>
        <dbReference type="SAM" id="MobiDB-lite"/>
    </source>
</evidence>
<feature type="compositionally biased region" description="Gly residues" evidence="1">
    <location>
        <begin position="170"/>
        <end position="191"/>
    </location>
</feature>
<dbReference type="Proteomes" id="UP000030744">
    <property type="component" value="Unassembled WGS sequence"/>
</dbReference>
<proteinExistence type="predicted"/>
<feature type="region of interest" description="Disordered" evidence="1">
    <location>
        <begin position="152"/>
        <end position="194"/>
    </location>
</feature>
<organism evidence="2 3">
    <name type="scientific">Eimeria mitis</name>
    <dbReference type="NCBI Taxonomy" id="44415"/>
    <lineage>
        <taxon>Eukaryota</taxon>
        <taxon>Sar</taxon>
        <taxon>Alveolata</taxon>
        <taxon>Apicomplexa</taxon>
        <taxon>Conoidasida</taxon>
        <taxon>Coccidia</taxon>
        <taxon>Eucoccidiorida</taxon>
        <taxon>Eimeriorina</taxon>
        <taxon>Eimeriidae</taxon>
        <taxon>Eimeria</taxon>
    </lineage>
</organism>
<dbReference type="EMBL" id="HG737282">
    <property type="protein sequence ID" value="CDJ36906.1"/>
    <property type="molecule type" value="Genomic_DNA"/>
</dbReference>
<protein>
    <submittedName>
        <fullName evidence="2">SAG family member</fullName>
    </submittedName>
</protein>
<dbReference type="InterPro" id="IPR021288">
    <property type="entry name" value="Surface_antigen"/>
</dbReference>
<reference evidence="2" key="2">
    <citation type="submission" date="2013-10" db="EMBL/GenBank/DDBJ databases">
        <authorList>
            <person name="Aslett M."/>
        </authorList>
    </citation>
    <scope>NUCLEOTIDE SEQUENCE [LARGE SCALE GENOMIC DNA]</scope>
    <source>
        <strain evidence="2">Houghton</strain>
    </source>
</reference>
<dbReference type="RefSeq" id="XP_037879194.1">
    <property type="nucleotide sequence ID" value="XM_038022010.1"/>
</dbReference>
<evidence type="ECO:0000313" key="2">
    <source>
        <dbReference type="EMBL" id="CDJ36906.1"/>
    </source>
</evidence>
<keyword evidence="3" id="KW-1185">Reference proteome</keyword>
<dbReference type="GeneID" id="60404298"/>
<evidence type="ECO:0000313" key="3">
    <source>
        <dbReference type="Proteomes" id="UP000030744"/>
    </source>
</evidence>
<name>U6KJE1_9EIME</name>
<dbReference type="VEuPathDB" id="ToxoDB:EMH_0076010"/>
<dbReference type="AlphaFoldDB" id="U6KJE1"/>
<accession>U6KJE1</accession>
<gene>
    <name evidence="2" type="ORF">EMH_0076010</name>
</gene>
<sequence>MHLLGQSGASLQCLTQMNEARAAAGLPDLKESEDLLPITGEPGRQGQGESDFWSKLCAKVVATPAVLASSEGTLPKGTYAYFATVESEGDCAAAVEYWKGGFSLFEEKLPEKYSQSEPKVYANAKAVSFVALFNPKPDPTVSCAFVKCPATTTTTTKTPEEEEPTEPSGGSSGGNGDHGSNGGNGGGGGGRRLAQPEATSTFNAIVCITSPEALLDDQAPFSQEVWDKIAAALSSGISSALPAVLLALSAVSLSASLSI</sequence>